<dbReference type="EMBL" id="JAUSQL010000001">
    <property type="protein sequence ID" value="MDP9831638.1"/>
    <property type="molecule type" value="Genomic_DNA"/>
</dbReference>
<reference evidence="1 2" key="1">
    <citation type="submission" date="2023-07" db="EMBL/GenBank/DDBJ databases">
        <title>Sequencing the genomes of 1000 actinobacteria strains.</title>
        <authorList>
            <person name="Klenk H.-P."/>
        </authorList>
    </citation>
    <scope>NUCLEOTIDE SEQUENCE [LARGE SCALE GENOMIC DNA]</scope>
    <source>
        <strain evidence="1 2">DSM 19515</strain>
    </source>
</reference>
<evidence type="ECO:0000313" key="2">
    <source>
        <dbReference type="Proteomes" id="UP001230145"/>
    </source>
</evidence>
<sequence>MGEKIDGKAVTEEQISQWVREAEDGYDVAQLKKRGRGRPGRGAQPSQVVAVRFTPEEIAELDRRAQLRQMSRSELIREAALL</sequence>
<dbReference type="Pfam" id="PF21983">
    <property type="entry name" value="NikA-like"/>
    <property type="match status" value="1"/>
</dbReference>
<keyword evidence="2" id="KW-1185">Reference proteome</keyword>
<organism evidence="1 2">
    <name type="scientific">Trueperella abortisuis</name>
    <dbReference type="NCBI Taxonomy" id="445930"/>
    <lineage>
        <taxon>Bacteria</taxon>
        <taxon>Bacillati</taxon>
        <taxon>Actinomycetota</taxon>
        <taxon>Actinomycetes</taxon>
        <taxon>Actinomycetales</taxon>
        <taxon>Actinomycetaceae</taxon>
        <taxon>Trueperella</taxon>
    </lineage>
</organism>
<name>A0ABT9PFZ4_9ACTO</name>
<dbReference type="Proteomes" id="UP001230145">
    <property type="component" value="Unassembled WGS sequence"/>
</dbReference>
<proteinExistence type="predicted"/>
<dbReference type="InterPro" id="IPR053842">
    <property type="entry name" value="NikA-like"/>
</dbReference>
<evidence type="ECO:0000313" key="1">
    <source>
        <dbReference type="EMBL" id="MDP9831638.1"/>
    </source>
</evidence>
<protein>
    <submittedName>
        <fullName evidence="1">Transposase-like protein</fullName>
    </submittedName>
</protein>
<comment type="caution">
    <text evidence="1">The sequence shown here is derived from an EMBL/GenBank/DDBJ whole genome shotgun (WGS) entry which is preliminary data.</text>
</comment>
<accession>A0ABT9PFZ4</accession>
<gene>
    <name evidence="1" type="ORF">J2S45_000317</name>
</gene>
<dbReference type="CDD" id="cd21631">
    <property type="entry name" value="RHH_CopG_NikR-like"/>
    <property type="match status" value="1"/>
</dbReference>
<dbReference type="RefSeq" id="WP_307634325.1">
    <property type="nucleotide sequence ID" value="NZ_JAUSQL010000001.1"/>
</dbReference>